<keyword evidence="4" id="KW-1185">Reference proteome</keyword>
<evidence type="ECO:0000256" key="1">
    <source>
        <dbReference type="SAM" id="Phobius"/>
    </source>
</evidence>
<keyword evidence="1" id="KW-0812">Transmembrane</keyword>
<protein>
    <recommendedName>
        <fullName evidence="2">DZANK-type domain-containing protein</fullName>
    </recommendedName>
</protein>
<reference evidence="3 4" key="1">
    <citation type="submission" date="2020-07" db="EMBL/GenBank/DDBJ databases">
        <title>A new beta-1,3-glucan-decomposing anaerobic bacterium isolated from anoxic soil subjected to biological soil disinfestation.</title>
        <authorList>
            <person name="Ueki A."/>
            <person name="Tonouchi A."/>
        </authorList>
    </citation>
    <scope>NUCLEOTIDE SEQUENCE [LARGE SCALE GENOMIC DNA]</scope>
    <source>
        <strain evidence="3 4">TW1</strain>
    </source>
</reference>
<evidence type="ECO:0000259" key="2">
    <source>
        <dbReference type="Pfam" id="PF12773"/>
    </source>
</evidence>
<gene>
    <name evidence="3" type="ORF">bsdtw1_03904</name>
</gene>
<evidence type="ECO:0000313" key="3">
    <source>
        <dbReference type="EMBL" id="GFP77733.1"/>
    </source>
</evidence>
<dbReference type="RefSeq" id="WP_183279094.1">
    <property type="nucleotide sequence ID" value="NZ_BLZR01000001.1"/>
</dbReference>
<name>A0A6V8SS57_9CLOT</name>
<dbReference type="EMBL" id="BLZR01000001">
    <property type="protein sequence ID" value="GFP77733.1"/>
    <property type="molecule type" value="Genomic_DNA"/>
</dbReference>
<proteinExistence type="predicted"/>
<feature type="transmembrane region" description="Helical" evidence="1">
    <location>
        <begin position="39"/>
        <end position="59"/>
    </location>
</feature>
<sequence>MSLGELAIFIGIFTFLLLWSGQSLWIYLDARNRSEKFALSWAILALFSMPVSLIVYLMLTRGREERCTSCGLLLEKGVSICTNCGTDVGKVCSSCGSTMKESWNYCPKCKTKYVSN</sequence>
<keyword evidence="1" id="KW-0472">Membrane</keyword>
<dbReference type="InterPro" id="IPR025874">
    <property type="entry name" value="DZR"/>
</dbReference>
<dbReference type="AlphaFoldDB" id="A0A6V8SS57"/>
<feature type="transmembrane region" description="Helical" evidence="1">
    <location>
        <begin position="6"/>
        <end position="27"/>
    </location>
</feature>
<evidence type="ECO:0000313" key="4">
    <source>
        <dbReference type="Proteomes" id="UP000580568"/>
    </source>
</evidence>
<dbReference type="Proteomes" id="UP000580568">
    <property type="component" value="Unassembled WGS sequence"/>
</dbReference>
<keyword evidence="1" id="KW-1133">Transmembrane helix</keyword>
<feature type="domain" description="DZANK-type" evidence="2">
    <location>
        <begin position="67"/>
        <end position="109"/>
    </location>
</feature>
<accession>A0A6V8SS57</accession>
<organism evidence="3 4">
    <name type="scientific">Clostridium fungisolvens</name>
    <dbReference type="NCBI Taxonomy" id="1604897"/>
    <lineage>
        <taxon>Bacteria</taxon>
        <taxon>Bacillati</taxon>
        <taxon>Bacillota</taxon>
        <taxon>Clostridia</taxon>
        <taxon>Eubacteriales</taxon>
        <taxon>Clostridiaceae</taxon>
        <taxon>Clostridium</taxon>
    </lineage>
</organism>
<dbReference type="Pfam" id="PF12773">
    <property type="entry name" value="DZR"/>
    <property type="match status" value="1"/>
</dbReference>
<comment type="caution">
    <text evidence="3">The sequence shown here is derived from an EMBL/GenBank/DDBJ whole genome shotgun (WGS) entry which is preliminary data.</text>
</comment>